<dbReference type="Gene3D" id="3.30.450.20">
    <property type="entry name" value="PAS domain"/>
    <property type="match status" value="1"/>
</dbReference>
<dbReference type="CDD" id="cd00130">
    <property type="entry name" value="PAS"/>
    <property type="match status" value="1"/>
</dbReference>
<dbReference type="NCBIfam" id="TIGR00254">
    <property type="entry name" value="GGDEF"/>
    <property type="match status" value="1"/>
</dbReference>
<dbReference type="CDD" id="cd01949">
    <property type="entry name" value="GGDEF"/>
    <property type="match status" value="1"/>
</dbReference>
<dbReference type="STRING" id="1122213.GCA_000423365_01058"/>
<dbReference type="SUPFAM" id="SSF55785">
    <property type="entry name" value="PYP-like sensor domain (PAS domain)"/>
    <property type="match status" value="1"/>
</dbReference>
<name>A0A2R4MJ37_9HYPH</name>
<dbReference type="InterPro" id="IPR035965">
    <property type="entry name" value="PAS-like_dom_sf"/>
</dbReference>
<dbReference type="Proteomes" id="UP000258927">
    <property type="component" value="Plasmid pHL2708X3"/>
</dbReference>
<gene>
    <name evidence="4" type="ORF">MXMO3_03486</name>
</gene>
<evidence type="ECO:0000256" key="1">
    <source>
        <dbReference type="ARBA" id="ARBA00012528"/>
    </source>
</evidence>
<feature type="domain" description="GGDEF" evidence="3">
    <location>
        <begin position="184"/>
        <end position="322"/>
    </location>
</feature>
<dbReference type="EC" id="2.7.7.65" evidence="1"/>
<dbReference type="InterPro" id="IPR050469">
    <property type="entry name" value="Diguanylate_Cyclase"/>
</dbReference>
<proteinExistence type="predicted"/>
<evidence type="ECO:0000313" key="4">
    <source>
        <dbReference type="EMBL" id="AVX05989.1"/>
    </source>
</evidence>
<dbReference type="EMBL" id="CP021331">
    <property type="protein sequence ID" value="AVX05989.1"/>
    <property type="molecule type" value="Genomic_DNA"/>
</dbReference>
<geneLocation type="plasmid" evidence="5">
    <name>phl2708x3</name>
</geneLocation>
<keyword evidence="5" id="KW-1185">Reference proteome</keyword>
<evidence type="ECO:0000256" key="2">
    <source>
        <dbReference type="ARBA" id="ARBA00034247"/>
    </source>
</evidence>
<dbReference type="Gene3D" id="3.30.70.270">
    <property type="match status" value="1"/>
</dbReference>
<dbReference type="SMART" id="SM00267">
    <property type="entry name" value="GGDEF"/>
    <property type="match status" value="1"/>
</dbReference>
<dbReference type="InterPro" id="IPR000014">
    <property type="entry name" value="PAS"/>
</dbReference>
<dbReference type="NCBIfam" id="TIGR00229">
    <property type="entry name" value="sensory_box"/>
    <property type="match status" value="1"/>
</dbReference>
<dbReference type="SUPFAM" id="SSF55073">
    <property type="entry name" value="Nucleotide cyclase"/>
    <property type="match status" value="1"/>
</dbReference>
<dbReference type="Pfam" id="PF13426">
    <property type="entry name" value="PAS_9"/>
    <property type="match status" value="1"/>
</dbReference>
<dbReference type="PANTHER" id="PTHR45138">
    <property type="entry name" value="REGULATORY COMPONENTS OF SENSORY TRANSDUCTION SYSTEM"/>
    <property type="match status" value="1"/>
</dbReference>
<comment type="catalytic activity">
    <reaction evidence="2">
        <text>2 GTP = 3',3'-c-di-GMP + 2 diphosphate</text>
        <dbReference type="Rhea" id="RHEA:24898"/>
        <dbReference type="ChEBI" id="CHEBI:33019"/>
        <dbReference type="ChEBI" id="CHEBI:37565"/>
        <dbReference type="ChEBI" id="CHEBI:58805"/>
        <dbReference type="EC" id="2.7.7.65"/>
    </reaction>
</comment>
<sequence length="322" mass="36143">MRDNVDEFDLFADDIDEINTIVKTQESLFDTEQRLGAMLDAMPIGLLFHTQQGILYANDQACHLLHAQKSGLVGRHFLDFVREDEFSAVDSLLQSAFLAGQKAVESESVISIKDQANRLVKITTSRLPWDGTPVIQILFQDITAQKRAEQSLRKLSITDELTGAYNRRHVFYEAESYLHQKSMPPVTIAMLDVDHFKSINDTYGHALGDMVLKDITKIAHDFVPTIKNCNSAMFARIGGEEFLFLLPGLSVDEGAAVAEEFRQSILRLRIPQKDGRLVKVTASFGVAEYQRGDNSFDQLLSRADDALYRAKNDGRNQVCKAV</sequence>
<evidence type="ECO:0000259" key="3">
    <source>
        <dbReference type="PROSITE" id="PS50887"/>
    </source>
</evidence>
<accession>A0A2R4MJ37</accession>
<dbReference type="Pfam" id="PF00990">
    <property type="entry name" value="GGDEF"/>
    <property type="match status" value="1"/>
</dbReference>
<dbReference type="PANTHER" id="PTHR45138:SF9">
    <property type="entry name" value="DIGUANYLATE CYCLASE DGCM-RELATED"/>
    <property type="match status" value="1"/>
</dbReference>
<dbReference type="InterPro" id="IPR043128">
    <property type="entry name" value="Rev_trsase/Diguanyl_cyclase"/>
</dbReference>
<dbReference type="PROSITE" id="PS50887">
    <property type="entry name" value="GGDEF"/>
    <property type="match status" value="1"/>
</dbReference>
<reference evidence="4 5" key="1">
    <citation type="submission" date="2017-05" db="EMBL/GenBank/DDBJ databases">
        <title>Genome Analysis of Maritalea myrionectae HL2708#5.</title>
        <authorList>
            <consortium name="Cotde Inc.-PKNU"/>
            <person name="Jang D."/>
            <person name="Oh H.-M."/>
        </authorList>
    </citation>
    <scope>NUCLEOTIDE SEQUENCE [LARGE SCALE GENOMIC DNA]</scope>
    <source>
        <strain evidence="4 5">HL2708#5</strain>
        <plasmid evidence="5">phl2708x3</plasmid>
    </source>
</reference>
<organism evidence="4 5">
    <name type="scientific">Maritalea myrionectae</name>
    <dbReference type="NCBI Taxonomy" id="454601"/>
    <lineage>
        <taxon>Bacteria</taxon>
        <taxon>Pseudomonadati</taxon>
        <taxon>Pseudomonadota</taxon>
        <taxon>Alphaproteobacteria</taxon>
        <taxon>Hyphomicrobiales</taxon>
        <taxon>Devosiaceae</taxon>
        <taxon>Maritalea</taxon>
    </lineage>
</organism>
<dbReference type="AlphaFoldDB" id="A0A2R4MJ37"/>
<dbReference type="GO" id="GO:0052621">
    <property type="term" value="F:diguanylate cyclase activity"/>
    <property type="evidence" value="ECO:0007669"/>
    <property type="project" value="UniProtKB-EC"/>
</dbReference>
<protein>
    <recommendedName>
        <fullName evidence="1">diguanylate cyclase</fullName>
        <ecNumber evidence="1">2.7.7.65</ecNumber>
    </recommendedName>
</protein>
<dbReference type="InterPro" id="IPR000160">
    <property type="entry name" value="GGDEF_dom"/>
</dbReference>
<dbReference type="KEGG" id="mmyr:MXMO3_03486"/>
<dbReference type="SMART" id="SM00091">
    <property type="entry name" value="PAS"/>
    <property type="match status" value="1"/>
</dbReference>
<dbReference type="InterPro" id="IPR029787">
    <property type="entry name" value="Nucleotide_cyclase"/>
</dbReference>
<evidence type="ECO:0000313" key="5">
    <source>
        <dbReference type="Proteomes" id="UP000258927"/>
    </source>
</evidence>
<keyword evidence="4" id="KW-0614">Plasmid</keyword>
<dbReference type="FunFam" id="3.30.70.270:FF:000001">
    <property type="entry name" value="Diguanylate cyclase domain protein"/>
    <property type="match status" value="1"/>
</dbReference>